<reference evidence="2 3" key="1">
    <citation type="journal article" date="2019" name="Int. J. Syst. Evol. Microbiol.">
        <title>The Global Catalogue of Microorganisms (GCM) 10K type strain sequencing project: providing services to taxonomists for standard genome sequencing and annotation.</title>
        <authorList>
            <consortium name="The Broad Institute Genomics Platform"/>
            <consortium name="The Broad Institute Genome Sequencing Center for Infectious Disease"/>
            <person name="Wu L."/>
            <person name="Ma J."/>
        </authorList>
    </citation>
    <scope>NUCLEOTIDE SEQUENCE [LARGE SCALE GENOMIC DNA]</scope>
    <source>
        <strain evidence="2 3">CGMCC 1.12230</strain>
    </source>
</reference>
<name>A0ABD6BI84_9EURY</name>
<dbReference type="RefSeq" id="WP_390287903.1">
    <property type="nucleotide sequence ID" value="NZ_JBHUDI010000007.1"/>
</dbReference>
<keyword evidence="3" id="KW-1185">Reference proteome</keyword>
<proteinExistence type="predicted"/>
<dbReference type="EMBL" id="JBHUDI010000007">
    <property type="protein sequence ID" value="MFD1564398.1"/>
    <property type="molecule type" value="Genomic_DNA"/>
</dbReference>
<protein>
    <submittedName>
        <fullName evidence="2">Uncharacterized protein</fullName>
    </submittedName>
</protein>
<feature type="region of interest" description="Disordered" evidence="1">
    <location>
        <begin position="72"/>
        <end position="116"/>
    </location>
</feature>
<dbReference type="Proteomes" id="UP001597076">
    <property type="component" value="Unassembled WGS sequence"/>
</dbReference>
<accession>A0ABD6BI84</accession>
<evidence type="ECO:0000313" key="2">
    <source>
        <dbReference type="EMBL" id="MFD1564398.1"/>
    </source>
</evidence>
<organism evidence="2 3">
    <name type="scientific">Haloarchaeobius amylolyticus</name>
    <dbReference type="NCBI Taxonomy" id="1198296"/>
    <lineage>
        <taxon>Archaea</taxon>
        <taxon>Methanobacteriati</taxon>
        <taxon>Methanobacteriota</taxon>
        <taxon>Stenosarchaea group</taxon>
        <taxon>Halobacteria</taxon>
        <taxon>Halobacteriales</taxon>
        <taxon>Halorubellaceae</taxon>
        <taxon>Haloarchaeobius</taxon>
    </lineage>
</organism>
<gene>
    <name evidence="2" type="ORF">ACFR99_12655</name>
</gene>
<evidence type="ECO:0000256" key="1">
    <source>
        <dbReference type="SAM" id="MobiDB-lite"/>
    </source>
</evidence>
<sequence length="116" mass="13262">MSNSDDEQSLSERLPDALVEQLDTFEPPELRTVHEYVEQLLEEAHPPIEKQIREEAKGDVLAIEDEEVYTLVKMRSPDTGDSDSDSSPVSLYHVTRERHPDGEEDLNWSLLGDLEE</sequence>
<evidence type="ECO:0000313" key="3">
    <source>
        <dbReference type="Proteomes" id="UP001597076"/>
    </source>
</evidence>
<comment type="caution">
    <text evidence="2">The sequence shown here is derived from an EMBL/GenBank/DDBJ whole genome shotgun (WGS) entry which is preliminary data.</text>
</comment>
<dbReference type="AlphaFoldDB" id="A0ABD6BI84"/>